<dbReference type="PANTHER" id="PTHR43544:SF12">
    <property type="entry name" value="NAD(P)-BINDING ROSSMANN-FOLD SUPERFAMILY PROTEIN"/>
    <property type="match status" value="1"/>
</dbReference>
<dbReference type="GO" id="GO:0016491">
    <property type="term" value="F:oxidoreductase activity"/>
    <property type="evidence" value="ECO:0007669"/>
    <property type="project" value="TreeGrafter"/>
</dbReference>
<dbReference type="InterPro" id="IPR036291">
    <property type="entry name" value="NAD(P)-bd_dom_sf"/>
</dbReference>
<dbReference type="SUPFAM" id="SSF51735">
    <property type="entry name" value="NAD(P)-binding Rossmann-fold domains"/>
    <property type="match status" value="1"/>
</dbReference>
<accession>A0A0B8P830</accession>
<comment type="caution">
    <text evidence="1">The sequence shown here is derived from an EMBL/GenBank/DDBJ whole genome shotgun (WGS) entry which is preliminary data.</text>
</comment>
<evidence type="ECO:0000313" key="1">
    <source>
        <dbReference type="EMBL" id="GAM62995.1"/>
    </source>
</evidence>
<proteinExistence type="predicted"/>
<dbReference type="Pfam" id="PF00106">
    <property type="entry name" value="adh_short"/>
    <property type="match status" value="1"/>
</dbReference>
<reference evidence="1 2" key="1">
    <citation type="submission" date="2015-01" db="EMBL/GenBank/DDBJ databases">
        <title>Vibrio sp. C5 JCM 19232 whole genome shotgun sequence.</title>
        <authorList>
            <person name="Sawabe T."/>
            <person name="Meirelles P."/>
            <person name="Feng G."/>
            <person name="Sayaka M."/>
            <person name="Hattori M."/>
            <person name="Ohkuma M."/>
        </authorList>
    </citation>
    <scope>NUCLEOTIDE SEQUENCE [LARGE SCALE GENOMIC DNA]</scope>
    <source>
        <strain evidence="1 2">JCM19232</strain>
    </source>
</reference>
<dbReference type="EMBL" id="BBSA01000007">
    <property type="protein sequence ID" value="GAM62995.1"/>
    <property type="molecule type" value="Genomic_DNA"/>
</dbReference>
<sequence length="166" mass="18807">MGILHCKHHGPEKSIRQLDSDFFMDNIKRNTLPTLLLAKYFQDKLMPNSTNPQTYAKLVSLSARVGSIGDNRLGGWYSYRASKTALNMAIKTLHLEWQRMNRDIAVMALHPGTTDTELSRPFQRNLPDGQLMSAEQGAEHLFTQIANLTLEDSGSFMDFKGQPIPW</sequence>
<name>A0A0B8P830_9VIBR</name>
<organism evidence="1 2">
    <name type="scientific">Vibrio ishigakensis</name>
    <dbReference type="NCBI Taxonomy" id="1481914"/>
    <lineage>
        <taxon>Bacteria</taxon>
        <taxon>Pseudomonadati</taxon>
        <taxon>Pseudomonadota</taxon>
        <taxon>Gammaproteobacteria</taxon>
        <taxon>Vibrionales</taxon>
        <taxon>Vibrionaceae</taxon>
        <taxon>Vibrio</taxon>
    </lineage>
</organism>
<gene>
    <name evidence="1" type="ORF">JCM19232_4672</name>
</gene>
<dbReference type="GO" id="GO:0005737">
    <property type="term" value="C:cytoplasm"/>
    <property type="evidence" value="ECO:0007669"/>
    <property type="project" value="TreeGrafter"/>
</dbReference>
<dbReference type="InterPro" id="IPR002347">
    <property type="entry name" value="SDR_fam"/>
</dbReference>
<dbReference type="PANTHER" id="PTHR43544">
    <property type="entry name" value="SHORT-CHAIN DEHYDROGENASE/REDUCTASE"/>
    <property type="match status" value="1"/>
</dbReference>
<dbReference type="AlphaFoldDB" id="A0A0B8P830"/>
<dbReference type="InterPro" id="IPR051468">
    <property type="entry name" value="Fungal_SecMetab_SDRs"/>
</dbReference>
<dbReference type="Proteomes" id="UP000031670">
    <property type="component" value="Unassembled WGS sequence"/>
</dbReference>
<evidence type="ECO:0000313" key="2">
    <source>
        <dbReference type="Proteomes" id="UP000031670"/>
    </source>
</evidence>
<protein>
    <submittedName>
        <fullName evidence="1">C-factor</fullName>
    </submittedName>
</protein>
<reference evidence="1 2" key="2">
    <citation type="submission" date="2015-01" db="EMBL/GenBank/DDBJ databases">
        <authorList>
            <consortium name="NBRP consortium"/>
            <person name="Sawabe T."/>
            <person name="Meirelles P."/>
            <person name="Feng G."/>
            <person name="Sayaka M."/>
            <person name="Hattori M."/>
            <person name="Ohkuma M."/>
        </authorList>
    </citation>
    <scope>NUCLEOTIDE SEQUENCE [LARGE SCALE GENOMIC DNA]</scope>
    <source>
        <strain evidence="1 2">JCM19232</strain>
    </source>
</reference>
<dbReference type="Gene3D" id="3.40.50.720">
    <property type="entry name" value="NAD(P)-binding Rossmann-like Domain"/>
    <property type="match status" value="1"/>
</dbReference>